<reference evidence="9 10" key="1">
    <citation type="submission" date="2016-11" db="EMBL/GenBank/DDBJ databases">
        <authorList>
            <person name="Jaros S."/>
            <person name="Januszkiewicz K."/>
            <person name="Wedrychowicz H."/>
        </authorList>
    </citation>
    <scope>NUCLEOTIDE SEQUENCE [LARGE SCALE GENOMIC DNA]</scope>
    <source>
        <strain evidence="9 10">ATCC 23634</strain>
    </source>
</reference>
<dbReference type="Pfam" id="PF12704">
    <property type="entry name" value="MacB_PCD"/>
    <property type="match status" value="1"/>
</dbReference>
<dbReference type="Proteomes" id="UP000183447">
    <property type="component" value="Unassembled WGS sequence"/>
</dbReference>
<gene>
    <name evidence="9" type="ORF">SAMN02983003_3977</name>
</gene>
<dbReference type="PANTHER" id="PTHR30287">
    <property type="entry name" value="MEMBRANE COMPONENT OF PREDICTED ABC SUPERFAMILY METABOLITE UPTAKE TRANSPORTER"/>
    <property type="match status" value="1"/>
</dbReference>
<accession>A0A1K2I3H5</accession>
<protein>
    <submittedName>
        <fullName evidence="9">Putative ABC transport system permease protein</fullName>
    </submittedName>
</protein>
<evidence type="ECO:0000259" key="8">
    <source>
        <dbReference type="Pfam" id="PF12704"/>
    </source>
</evidence>
<feature type="transmembrane region" description="Helical" evidence="6">
    <location>
        <begin position="325"/>
        <end position="354"/>
    </location>
</feature>
<proteinExistence type="predicted"/>
<feature type="transmembrane region" description="Helical" evidence="6">
    <location>
        <begin position="741"/>
        <end position="764"/>
    </location>
</feature>
<dbReference type="OrthoDB" id="9775544at2"/>
<dbReference type="InterPro" id="IPR003838">
    <property type="entry name" value="ABC3_permease_C"/>
</dbReference>
<evidence type="ECO:0000256" key="5">
    <source>
        <dbReference type="ARBA" id="ARBA00023136"/>
    </source>
</evidence>
<dbReference type="GO" id="GO:0005886">
    <property type="term" value="C:plasma membrane"/>
    <property type="evidence" value="ECO:0007669"/>
    <property type="project" value="UniProtKB-SubCell"/>
</dbReference>
<evidence type="ECO:0000259" key="7">
    <source>
        <dbReference type="Pfam" id="PF02687"/>
    </source>
</evidence>
<keyword evidence="5 6" id="KW-0472">Membrane</keyword>
<dbReference type="EMBL" id="FPKU01000004">
    <property type="protein sequence ID" value="SFZ86783.1"/>
    <property type="molecule type" value="Genomic_DNA"/>
</dbReference>
<keyword evidence="3 6" id="KW-0812">Transmembrane</keyword>
<dbReference type="InterPro" id="IPR025857">
    <property type="entry name" value="MacB_PCD"/>
</dbReference>
<feature type="domain" description="ABC3 transporter permease C-terminal" evidence="7">
    <location>
        <begin position="744"/>
        <end position="855"/>
    </location>
</feature>
<evidence type="ECO:0000256" key="6">
    <source>
        <dbReference type="SAM" id="Phobius"/>
    </source>
</evidence>
<dbReference type="PANTHER" id="PTHR30287:SF1">
    <property type="entry name" value="INNER MEMBRANE PROTEIN"/>
    <property type="match status" value="1"/>
</dbReference>
<comment type="subcellular location">
    <subcellularLocation>
        <location evidence="1">Cell membrane</location>
        <topology evidence="1">Multi-pass membrane protein</topology>
    </subcellularLocation>
</comment>
<evidence type="ECO:0000256" key="2">
    <source>
        <dbReference type="ARBA" id="ARBA00022475"/>
    </source>
</evidence>
<feature type="transmembrane region" description="Helical" evidence="6">
    <location>
        <begin position="451"/>
        <end position="476"/>
    </location>
</feature>
<dbReference type="Pfam" id="PF02687">
    <property type="entry name" value="FtsX"/>
    <property type="match status" value="2"/>
</dbReference>
<feature type="domain" description="MacB-like periplasmic core" evidence="8">
    <location>
        <begin position="24"/>
        <end position="208"/>
    </location>
</feature>
<name>A0A1K2I3H5_9HYPH</name>
<keyword evidence="10" id="KW-1185">Reference proteome</keyword>
<evidence type="ECO:0000313" key="9">
    <source>
        <dbReference type="EMBL" id="SFZ86783.1"/>
    </source>
</evidence>
<evidence type="ECO:0000256" key="3">
    <source>
        <dbReference type="ARBA" id="ARBA00022692"/>
    </source>
</evidence>
<evidence type="ECO:0000256" key="4">
    <source>
        <dbReference type="ARBA" id="ARBA00022989"/>
    </source>
</evidence>
<feature type="transmembrane region" description="Helical" evidence="6">
    <location>
        <begin position="425"/>
        <end position="445"/>
    </location>
</feature>
<evidence type="ECO:0000256" key="1">
    <source>
        <dbReference type="ARBA" id="ARBA00004651"/>
    </source>
</evidence>
<feature type="transmembrane region" description="Helical" evidence="6">
    <location>
        <begin position="828"/>
        <end position="854"/>
    </location>
</feature>
<feature type="transmembrane region" description="Helical" evidence="6">
    <location>
        <begin position="785"/>
        <end position="816"/>
    </location>
</feature>
<feature type="transmembrane region" description="Helical" evidence="6">
    <location>
        <begin position="279"/>
        <end position="304"/>
    </location>
</feature>
<organism evidence="9 10">
    <name type="scientific">Devosia enhydra</name>
    <dbReference type="NCBI Taxonomy" id="665118"/>
    <lineage>
        <taxon>Bacteria</taxon>
        <taxon>Pseudomonadati</taxon>
        <taxon>Pseudomonadota</taxon>
        <taxon>Alphaproteobacteria</taxon>
        <taxon>Hyphomicrobiales</taxon>
        <taxon>Devosiaceae</taxon>
        <taxon>Devosia</taxon>
    </lineage>
</organism>
<sequence>MSVLAGWLRIALRDLRGDVRRFGLLLACLALGVATIAAVGSVGTALQAALDRDARTVLGGDIEAQLSWRRADAAERALFDELGQASEVIEVSGRASAEGGTAFLSIRGVDGAWPLLGAVETRPAQPLQELLAQRAFSGEAGTGSPSGNAAEQRLGENAFGLVAGSLLADRLGLAIGDTLTVGGASFVLTGLLDRVPDQVSQGIQIGIPALMSVEALEATGILAPGVLARYRYKILLETENPVVASALVQSRFPEARWQIRTPREAIGDLARFFDIFSRFLVIVGLASLLVGGVGVSNAVTAYLAERRRSIATLRAIGATGAQVMVHFLAQVIILAGLGIGLGLVLGGLLSIVALPIVGDLLSIPLDAGLYPGPLLTAAAFGALIGLGFAWLPLQAAQRMKPAMLFRSASGGDMPSIAWRDLLRPAVAIPMIIAAALTYLLAATTLGRPLLVLWFGVGAALSFALLRAAAALLQMGLRRVPPLPGARLRNALKSIHRPGAPAPTVVLSLGLGLALLLMIALVDSSIRNRLAGEITADAPSFVLMDLFPDEADAVAQFAATEPSIESFQSSPMLRGAVTAVDGRPVAELRPLPDEVSWIFEGETPMTWARAQPQGTELVAGDWWPEDWSGEPLVSVGRMLATPLNLEVGDTLSVSLFGEEITARIANIRDMTAAAGPMNINIMLSPGQVENYPQSYLGLVKAVPGQEDIVQGLLVDRFPEIIFLAIGDALETVTNIVSSLSDAVAVVGGLAVISGILVLAGAMAAGRRQREADAVIMKVLGARRGDIILAFLAEYGLLGLLAATLGTGIGVGAAWAFLTYVLESPFNLDIGLIALVLAVAMIISIGVGMATTWSALSARPVRHLRTA</sequence>
<keyword evidence="4 6" id="KW-1133">Transmembrane helix</keyword>
<keyword evidence="2" id="KW-1003">Cell membrane</keyword>
<dbReference type="RefSeq" id="WP_072346764.1">
    <property type="nucleotide sequence ID" value="NZ_FPKU01000004.1"/>
</dbReference>
<feature type="transmembrane region" description="Helical" evidence="6">
    <location>
        <begin position="497"/>
        <end position="521"/>
    </location>
</feature>
<dbReference type="InterPro" id="IPR038766">
    <property type="entry name" value="Membrane_comp_ABC_pdt"/>
</dbReference>
<evidence type="ECO:0000313" key="10">
    <source>
        <dbReference type="Proteomes" id="UP000183447"/>
    </source>
</evidence>
<feature type="domain" description="ABC3 transporter permease C-terminal" evidence="7">
    <location>
        <begin position="282"/>
        <end position="400"/>
    </location>
</feature>
<feature type="transmembrane region" description="Helical" evidence="6">
    <location>
        <begin position="374"/>
        <end position="393"/>
    </location>
</feature>
<dbReference type="AlphaFoldDB" id="A0A1K2I3H5"/>
<dbReference type="STRING" id="665118.SAMN02983003_3977"/>